<evidence type="ECO:0000256" key="4">
    <source>
        <dbReference type="ARBA" id="ARBA00022723"/>
    </source>
</evidence>
<dbReference type="PANTHER" id="PTHR33577">
    <property type="entry name" value="STERIGMATOCYSTIN BIOSYNTHESIS PEROXIDASE STCC-RELATED"/>
    <property type="match status" value="1"/>
</dbReference>
<evidence type="ECO:0000256" key="5">
    <source>
        <dbReference type="ARBA" id="ARBA00023002"/>
    </source>
</evidence>
<keyword evidence="4" id="KW-0479">Metal-binding</keyword>
<name>A0AAJ0CWV0_9HYPO</name>
<proteinExistence type="inferred from homology"/>
<evidence type="ECO:0000313" key="10">
    <source>
        <dbReference type="EMBL" id="KAK2606433.1"/>
    </source>
</evidence>
<keyword evidence="11" id="KW-1185">Reference proteome</keyword>
<protein>
    <recommendedName>
        <fullName evidence="9">Heme haloperoxidase family profile domain-containing protein</fullName>
    </recommendedName>
</protein>
<evidence type="ECO:0000256" key="2">
    <source>
        <dbReference type="ARBA" id="ARBA00022559"/>
    </source>
</evidence>
<dbReference type="Pfam" id="PF01328">
    <property type="entry name" value="Peroxidase_2"/>
    <property type="match status" value="1"/>
</dbReference>
<keyword evidence="6" id="KW-0408">Iron</keyword>
<feature type="chain" id="PRO_5042529022" description="Heme haloperoxidase family profile domain-containing protein" evidence="8">
    <location>
        <begin position="20"/>
        <end position="444"/>
    </location>
</feature>
<dbReference type="GO" id="GO:0004601">
    <property type="term" value="F:peroxidase activity"/>
    <property type="evidence" value="ECO:0007669"/>
    <property type="project" value="UniProtKB-KW"/>
</dbReference>
<dbReference type="InterPro" id="IPR036851">
    <property type="entry name" value="Chloroperoxidase-like_sf"/>
</dbReference>
<dbReference type="GO" id="GO:0046872">
    <property type="term" value="F:metal ion binding"/>
    <property type="evidence" value="ECO:0007669"/>
    <property type="project" value="UniProtKB-KW"/>
</dbReference>
<dbReference type="Proteomes" id="UP001251528">
    <property type="component" value="Unassembled WGS sequence"/>
</dbReference>
<feature type="signal peptide" evidence="8">
    <location>
        <begin position="1"/>
        <end position="19"/>
    </location>
</feature>
<keyword evidence="8" id="KW-0732">Signal</keyword>
<accession>A0AAJ0CWV0</accession>
<reference evidence="10" key="1">
    <citation type="submission" date="2023-06" db="EMBL/GenBank/DDBJ databases">
        <title>Conoideocrella luteorostrata (Hypocreales: Clavicipitaceae), a potential biocontrol fungus for elongate hemlock scale in United States Christmas tree production areas.</title>
        <authorList>
            <person name="Barrett H."/>
            <person name="Lovett B."/>
            <person name="Macias A.M."/>
            <person name="Stajich J.E."/>
            <person name="Kasson M.T."/>
        </authorList>
    </citation>
    <scope>NUCLEOTIDE SEQUENCE</scope>
    <source>
        <strain evidence="10">ARSEF 14590</strain>
    </source>
</reference>
<dbReference type="InterPro" id="IPR000028">
    <property type="entry name" value="Chloroperoxidase"/>
</dbReference>
<evidence type="ECO:0000256" key="1">
    <source>
        <dbReference type="ARBA" id="ARBA00001970"/>
    </source>
</evidence>
<keyword evidence="3" id="KW-0349">Heme</keyword>
<feature type="domain" description="Heme haloperoxidase family profile" evidence="9">
    <location>
        <begin position="69"/>
        <end position="325"/>
    </location>
</feature>
<evidence type="ECO:0000256" key="6">
    <source>
        <dbReference type="ARBA" id="ARBA00023004"/>
    </source>
</evidence>
<dbReference type="PANTHER" id="PTHR33577:SF16">
    <property type="entry name" value="HEME HALOPEROXIDASE FAMILY PROFILE DOMAIN-CONTAINING PROTEIN"/>
    <property type="match status" value="1"/>
</dbReference>
<keyword evidence="5" id="KW-0560">Oxidoreductase</keyword>
<keyword evidence="2" id="KW-0575">Peroxidase</keyword>
<evidence type="ECO:0000313" key="11">
    <source>
        <dbReference type="Proteomes" id="UP001251528"/>
    </source>
</evidence>
<evidence type="ECO:0000256" key="7">
    <source>
        <dbReference type="ARBA" id="ARBA00025795"/>
    </source>
</evidence>
<evidence type="ECO:0000259" key="9">
    <source>
        <dbReference type="PROSITE" id="PS51405"/>
    </source>
</evidence>
<comment type="similarity">
    <text evidence="7">Belongs to the chloroperoxidase family.</text>
</comment>
<sequence>MRTVAFSLAWGVLVSHVAGTGDEFEYKIDWDSPVNIFEQVRPQVKARLAGHFDKRQLPNLNLLPIDVSGKHEFVPPDLGAGDQRGPCPGLNALANHGYLPHDGIYSIFEAPFVKVFGMGLDFGILLAVQATVWTGALVSANPRFSIGGASAKVDNAFKNIFGLLGRPTGLDGSHNIIESDASNTRNDLYQDGTLGDNYRLQLQRWKDWYYMSNDLEGDYNIALMADRGKVGFQQSKKNNPYFWHGPYSGIIASAGVLTFPPAFLSNHSTGNAGGRLTKKLIQSFYGVHGTEPDFEYKEGWEQIPENWYRRPFDYTFVAFLIDLADVLLRHPELASIGGNTGTPNSFVGLDLSNIAGGAFNATNLLNPQQLVCLGLEVLKIASPSLLSSLYSSISKPLRLIEDAVSPISGKLNCPVVEDLTYQGMPFQDFVTKLFPGSKLGKLPI</sequence>
<dbReference type="EMBL" id="JASWJB010000040">
    <property type="protein sequence ID" value="KAK2606433.1"/>
    <property type="molecule type" value="Genomic_DNA"/>
</dbReference>
<comment type="cofactor">
    <cofactor evidence="1">
        <name>heme b</name>
        <dbReference type="ChEBI" id="CHEBI:60344"/>
    </cofactor>
</comment>
<organism evidence="10 11">
    <name type="scientific">Conoideocrella luteorostrata</name>
    <dbReference type="NCBI Taxonomy" id="1105319"/>
    <lineage>
        <taxon>Eukaryota</taxon>
        <taxon>Fungi</taxon>
        <taxon>Dikarya</taxon>
        <taxon>Ascomycota</taxon>
        <taxon>Pezizomycotina</taxon>
        <taxon>Sordariomycetes</taxon>
        <taxon>Hypocreomycetidae</taxon>
        <taxon>Hypocreales</taxon>
        <taxon>Clavicipitaceae</taxon>
        <taxon>Conoideocrella</taxon>
    </lineage>
</organism>
<comment type="caution">
    <text evidence="10">The sequence shown here is derived from an EMBL/GenBank/DDBJ whole genome shotgun (WGS) entry which is preliminary data.</text>
</comment>
<dbReference type="Gene3D" id="1.10.489.10">
    <property type="entry name" value="Chloroperoxidase-like"/>
    <property type="match status" value="1"/>
</dbReference>
<dbReference type="PROSITE" id="PS51405">
    <property type="entry name" value="HEME_HALOPEROXIDASE"/>
    <property type="match status" value="1"/>
</dbReference>
<dbReference type="AlphaFoldDB" id="A0AAJ0CWV0"/>
<dbReference type="SUPFAM" id="SSF47571">
    <property type="entry name" value="Cloroperoxidase"/>
    <property type="match status" value="1"/>
</dbReference>
<gene>
    <name evidence="10" type="ORF">QQS21_003126</name>
</gene>
<evidence type="ECO:0000256" key="3">
    <source>
        <dbReference type="ARBA" id="ARBA00022617"/>
    </source>
</evidence>
<evidence type="ECO:0000256" key="8">
    <source>
        <dbReference type="SAM" id="SignalP"/>
    </source>
</evidence>